<comment type="caution">
    <text evidence="8">The sequence shown here is derived from an EMBL/GenBank/DDBJ whole genome shotgun (WGS) entry which is preliminary data.</text>
</comment>
<evidence type="ECO:0000313" key="9">
    <source>
        <dbReference type="Proteomes" id="UP000316639"/>
    </source>
</evidence>
<evidence type="ECO:0000256" key="4">
    <source>
        <dbReference type="ARBA" id="ARBA00022723"/>
    </source>
</evidence>
<protein>
    <submittedName>
        <fullName evidence="8">Lysine 2,3-aminomutase</fullName>
    </submittedName>
</protein>
<dbReference type="EMBL" id="VOBR01000037">
    <property type="protein sequence ID" value="TWP45985.1"/>
    <property type="molecule type" value="Genomic_DNA"/>
</dbReference>
<dbReference type="GO" id="GO:0003824">
    <property type="term" value="F:catalytic activity"/>
    <property type="evidence" value="ECO:0007669"/>
    <property type="project" value="InterPro"/>
</dbReference>
<dbReference type="Proteomes" id="UP000316639">
    <property type="component" value="Unassembled WGS sequence"/>
</dbReference>
<dbReference type="InterPro" id="IPR007197">
    <property type="entry name" value="rSAM"/>
</dbReference>
<organism evidence="8 9">
    <name type="scientific">Lentzea tibetensis</name>
    <dbReference type="NCBI Taxonomy" id="2591470"/>
    <lineage>
        <taxon>Bacteria</taxon>
        <taxon>Bacillati</taxon>
        <taxon>Actinomycetota</taxon>
        <taxon>Actinomycetes</taxon>
        <taxon>Pseudonocardiales</taxon>
        <taxon>Pseudonocardiaceae</taxon>
        <taxon>Lentzea</taxon>
    </lineage>
</organism>
<dbReference type="PANTHER" id="PTHR30538">
    <property type="entry name" value="LYSINE 2,3-AMINOMUTASE-RELATED"/>
    <property type="match status" value="1"/>
</dbReference>
<keyword evidence="7" id="KW-0411">Iron-sulfur</keyword>
<dbReference type="GO" id="GO:0046872">
    <property type="term" value="F:metal ion binding"/>
    <property type="evidence" value="ECO:0007669"/>
    <property type="project" value="UniProtKB-KW"/>
</dbReference>
<keyword evidence="9" id="KW-1185">Reference proteome</keyword>
<evidence type="ECO:0000256" key="6">
    <source>
        <dbReference type="ARBA" id="ARBA00023004"/>
    </source>
</evidence>
<dbReference type="OrthoDB" id="9768064at2"/>
<sequence>MARYRAYTAHHLEKLTARTRFSADERLAMRAVAAVLPFRSNEYVVDELIDWLAVPDDPIFRLTFPQPDMLPQADLDRMVDLLRREASGNELRTAANEIRLSLSPHPGGQLDLNTPELRGEHLSGMQHKYRETLLFFPRQGQTCHAYCTYCFRWPQFVGEPSMKMATDDVDALCAYLLEHPEITSVLITGGDPLVMSADVLARYLEPLLDPRFESLESIRIGTKALSYWPYRFLTDPDADDLLRLFERVVASGRHLALMAHFSHPNELSPPVAREALRKVRETGAVVRCQAPLIRGVNDDPAVWSALWRQLTVLGAVPYYMFVERDTGPKDYFAVPLARASEIFCDAYRGVSGLARTVRGPIMSATPGKVMVDGVADVAGERVFVLHFVQARDPELVNRPFFAKFDPAATWLSDLEPAFGPFPF</sequence>
<dbReference type="SFLD" id="SFLDS00029">
    <property type="entry name" value="Radical_SAM"/>
    <property type="match status" value="1"/>
</dbReference>
<keyword evidence="2" id="KW-0004">4Fe-4S</keyword>
<dbReference type="Gene3D" id="3.20.20.70">
    <property type="entry name" value="Aldolase class I"/>
    <property type="match status" value="1"/>
</dbReference>
<evidence type="ECO:0000313" key="8">
    <source>
        <dbReference type="EMBL" id="TWP45985.1"/>
    </source>
</evidence>
<name>A0A563EHF8_9PSEU</name>
<dbReference type="InterPro" id="IPR003739">
    <property type="entry name" value="Lys_aminomutase/Glu_NH3_mut"/>
</dbReference>
<evidence type="ECO:0000256" key="3">
    <source>
        <dbReference type="ARBA" id="ARBA00022691"/>
    </source>
</evidence>
<keyword evidence="3" id="KW-0949">S-adenosyl-L-methionine</keyword>
<dbReference type="GO" id="GO:0051539">
    <property type="term" value="F:4 iron, 4 sulfur cluster binding"/>
    <property type="evidence" value="ECO:0007669"/>
    <property type="project" value="UniProtKB-KW"/>
</dbReference>
<accession>A0A563EHF8</accession>
<dbReference type="RefSeq" id="WP_146359198.1">
    <property type="nucleotide sequence ID" value="NZ_VOBR01000037.1"/>
</dbReference>
<dbReference type="SUPFAM" id="SSF102114">
    <property type="entry name" value="Radical SAM enzymes"/>
    <property type="match status" value="1"/>
</dbReference>
<keyword evidence="5" id="KW-0663">Pyridoxal phosphate</keyword>
<dbReference type="SFLD" id="SFLDG01070">
    <property type="entry name" value="PLP-dependent"/>
    <property type="match status" value="1"/>
</dbReference>
<keyword evidence="6" id="KW-0408">Iron</keyword>
<dbReference type="AlphaFoldDB" id="A0A563EHF8"/>
<dbReference type="InterPro" id="IPR058240">
    <property type="entry name" value="rSAM_sf"/>
</dbReference>
<evidence type="ECO:0000256" key="5">
    <source>
        <dbReference type="ARBA" id="ARBA00022898"/>
    </source>
</evidence>
<evidence type="ECO:0000256" key="1">
    <source>
        <dbReference type="ARBA" id="ARBA00001933"/>
    </source>
</evidence>
<gene>
    <name evidence="8" type="ORF">FKR81_37845</name>
</gene>
<dbReference type="PANTHER" id="PTHR30538:SF0">
    <property type="entry name" value="L-LYSINE 2,3-AMINOMUTASE AQ_1632-RELATED"/>
    <property type="match status" value="1"/>
</dbReference>
<evidence type="ECO:0000256" key="2">
    <source>
        <dbReference type="ARBA" id="ARBA00022485"/>
    </source>
</evidence>
<keyword evidence="4" id="KW-0479">Metal-binding</keyword>
<evidence type="ECO:0000256" key="7">
    <source>
        <dbReference type="ARBA" id="ARBA00023014"/>
    </source>
</evidence>
<proteinExistence type="predicted"/>
<comment type="cofactor">
    <cofactor evidence="1">
        <name>pyridoxal 5'-phosphate</name>
        <dbReference type="ChEBI" id="CHEBI:597326"/>
    </cofactor>
</comment>
<dbReference type="InterPro" id="IPR013785">
    <property type="entry name" value="Aldolase_TIM"/>
</dbReference>
<reference evidence="8 9" key="1">
    <citation type="submission" date="2019-07" db="EMBL/GenBank/DDBJ databases">
        <title>Lentzea xizangensis sp. nov., isolated from Qinghai-Tibetan Plateau Soils.</title>
        <authorList>
            <person name="Huang J."/>
        </authorList>
    </citation>
    <scope>NUCLEOTIDE SEQUENCE [LARGE SCALE GENOMIC DNA]</scope>
    <source>
        <strain evidence="8 9">FXJ1.1311</strain>
    </source>
</reference>